<keyword evidence="2" id="KW-0560">Oxidoreductase</keyword>
<dbReference type="Pfam" id="PF00067">
    <property type="entry name" value="p450"/>
    <property type="match status" value="1"/>
</dbReference>
<accession>A0A1H2QF11</accession>
<dbReference type="PANTHER" id="PTHR46696">
    <property type="entry name" value="P450, PUTATIVE (EUROFUNG)-RELATED"/>
    <property type="match status" value="1"/>
</dbReference>
<dbReference type="GO" id="GO:0016705">
    <property type="term" value="F:oxidoreductase activity, acting on paired donors, with incorporation or reduction of molecular oxygen"/>
    <property type="evidence" value="ECO:0007669"/>
    <property type="project" value="InterPro"/>
</dbReference>
<evidence type="ECO:0000313" key="4">
    <source>
        <dbReference type="Proteomes" id="UP000199529"/>
    </source>
</evidence>
<protein>
    <submittedName>
        <fullName evidence="3">Cytochrome P450</fullName>
    </submittedName>
</protein>
<dbReference type="InterPro" id="IPR017972">
    <property type="entry name" value="Cyt_P450_CS"/>
</dbReference>
<dbReference type="GO" id="GO:0005506">
    <property type="term" value="F:iron ion binding"/>
    <property type="evidence" value="ECO:0007669"/>
    <property type="project" value="InterPro"/>
</dbReference>
<dbReference type="InterPro" id="IPR001128">
    <property type="entry name" value="Cyt_P450"/>
</dbReference>
<evidence type="ECO:0000313" key="3">
    <source>
        <dbReference type="EMBL" id="SDW05388.1"/>
    </source>
</evidence>
<keyword evidence="2" id="KW-0503">Monooxygenase</keyword>
<dbReference type="PROSITE" id="PS00086">
    <property type="entry name" value="CYTOCHROME_P450"/>
    <property type="match status" value="1"/>
</dbReference>
<name>A0A1H2QF11_9PSEU</name>
<keyword evidence="2" id="KW-0408">Iron</keyword>
<dbReference type="CDD" id="cd00302">
    <property type="entry name" value="cytochrome_P450"/>
    <property type="match status" value="1"/>
</dbReference>
<dbReference type="PRINTS" id="PR00359">
    <property type="entry name" value="BP450"/>
</dbReference>
<dbReference type="GO" id="GO:0004497">
    <property type="term" value="F:monooxygenase activity"/>
    <property type="evidence" value="ECO:0007669"/>
    <property type="project" value="UniProtKB-KW"/>
</dbReference>
<dbReference type="InterPro" id="IPR002397">
    <property type="entry name" value="Cyt_P450_B"/>
</dbReference>
<keyword evidence="2" id="KW-0349">Heme</keyword>
<dbReference type="EMBL" id="FNOK01000001">
    <property type="protein sequence ID" value="SDW05388.1"/>
    <property type="molecule type" value="Genomic_DNA"/>
</dbReference>
<organism evidence="3 4">
    <name type="scientific">Saccharopolyspora shandongensis</name>
    <dbReference type="NCBI Taxonomy" id="418495"/>
    <lineage>
        <taxon>Bacteria</taxon>
        <taxon>Bacillati</taxon>
        <taxon>Actinomycetota</taxon>
        <taxon>Actinomycetes</taxon>
        <taxon>Pseudonocardiales</taxon>
        <taxon>Pseudonocardiaceae</taxon>
        <taxon>Saccharopolyspora</taxon>
    </lineage>
</organism>
<keyword evidence="4" id="KW-1185">Reference proteome</keyword>
<sequence length="374" mass="39309">MQLGAHPLAYPLVRGIGRIGPVVRVPRVGVVVSEAAPAREVLTDTESFTKTGPGSPADLWTPVVGPSVLLNMEGDDHARLRRKLSGLFTPRFVEQLCERVAAEPMAALRAELAAGRAVDLVPVVRDLAGAVICELVGLRADRADFARAFAAATAVTSMVRLGRSRLTPAQVARGRKALSELTGPAAVAFAHGGPESVPGRMRELGLSEQEALGAVAAFVLTGTETLVSYVPRLIALAHDTGWLPRLVAEPGRADDVVSEALRFTVPSPVMLRSVAAERTIGGVRVRPGDRVVIATISAAKGLGGFDPDRPHPPAVQRLWFGAGPHFCLGMPLAGAEIRAVLDAVLAAGGAAVVDRKVARRVLIPAYRSLVVRRA</sequence>
<dbReference type="Proteomes" id="UP000199529">
    <property type="component" value="Unassembled WGS sequence"/>
</dbReference>
<dbReference type="GO" id="GO:0020037">
    <property type="term" value="F:heme binding"/>
    <property type="evidence" value="ECO:0007669"/>
    <property type="project" value="InterPro"/>
</dbReference>
<reference evidence="4" key="1">
    <citation type="submission" date="2016-10" db="EMBL/GenBank/DDBJ databases">
        <authorList>
            <person name="Varghese N."/>
            <person name="Submissions S."/>
        </authorList>
    </citation>
    <scope>NUCLEOTIDE SEQUENCE [LARGE SCALE GENOMIC DNA]</scope>
    <source>
        <strain evidence="4">CGMCC 4.3530</strain>
    </source>
</reference>
<dbReference type="PANTHER" id="PTHR46696:SF1">
    <property type="entry name" value="CYTOCHROME P450 YJIB-RELATED"/>
    <property type="match status" value="1"/>
</dbReference>
<dbReference type="SUPFAM" id="SSF48264">
    <property type="entry name" value="Cytochrome P450"/>
    <property type="match status" value="1"/>
</dbReference>
<evidence type="ECO:0000256" key="2">
    <source>
        <dbReference type="RuleBase" id="RU000461"/>
    </source>
</evidence>
<evidence type="ECO:0000256" key="1">
    <source>
        <dbReference type="ARBA" id="ARBA00010617"/>
    </source>
</evidence>
<comment type="similarity">
    <text evidence="1 2">Belongs to the cytochrome P450 family.</text>
</comment>
<dbReference type="AlphaFoldDB" id="A0A1H2QF11"/>
<dbReference type="InterPro" id="IPR036396">
    <property type="entry name" value="Cyt_P450_sf"/>
</dbReference>
<proteinExistence type="inferred from homology"/>
<dbReference type="Gene3D" id="1.10.630.10">
    <property type="entry name" value="Cytochrome P450"/>
    <property type="match status" value="1"/>
</dbReference>
<keyword evidence="2" id="KW-0479">Metal-binding</keyword>
<dbReference type="STRING" id="418495.SAMN05216215_100176"/>
<gene>
    <name evidence="3" type="ORF">SAMN05216215_100176</name>
</gene>